<dbReference type="EMBL" id="JAPVOI010000002">
    <property type="protein sequence ID" value="MCZ4088845.1"/>
    <property type="molecule type" value="Genomic_DNA"/>
</dbReference>
<accession>A0ABT4KAJ4</accession>
<comment type="caution">
    <text evidence="1">The sequence shown here is derived from an EMBL/GenBank/DDBJ whole genome shotgun (WGS) entry which is preliminary data.</text>
</comment>
<gene>
    <name evidence="1" type="ORF">O3W52_01785</name>
</gene>
<evidence type="ECO:0000313" key="1">
    <source>
        <dbReference type="EMBL" id="MCZ4088845.1"/>
    </source>
</evidence>
<proteinExistence type="predicted"/>
<reference evidence="1" key="1">
    <citation type="submission" date="2022-10" db="EMBL/GenBank/DDBJ databases">
        <title>Whole genome sequencing of three plant growth promoting bacteria isolated from Vachellia tortilis subsp. raddiana in Morocco.</title>
        <authorList>
            <person name="Hnini M."/>
            <person name="Zouagui R."/>
            <person name="Zouagui H."/>
            <person name="Chemao Elfihri M.-W."/>
            <person name="Ibrahimi A."/>
            <person name="Sbabou L."/>
            <person name="Aurag J."/>
        </authorList>
    </citation>
    <scope>NUCLEOTIDE SEQUENCE</scope>
    <source>
        <strain evidence="1">LMR678</strain>
    </source>
</reference>
<protein>
    <submittedName>
        <fullName evidence="1">Uncharacterized protein</fullName>
    </submittedName>
</protein>
<sequence>MATNSGAPREPFHLRMLFNDARLQSPDSPGHRILHPVPTAWLVEKHEIRNLAALERISFGFLGSKAGYDIAPHAIDDSSTSTNARVRP</sequence>
<evidence type="ECO:0000313" key="2">
    <source>
        <dbReference type="Proteomes" id="UP001079430"/>
    </source>
</evidence>
<name>A0ABT4KAJ4_9HYPH</name>
<dbReference type="RefSeq" id="WP_269274931.1">
    <property type="nucleotide sequence ID" value="NZ_JAPVOI010000002.1"/>
</dbReference>
<dbReference type="Proteomes" id="UP001079430">
    <property type="component" value="Unassembled WGS sequence"/>
</dbReference>
<organism evidence="1 2">
    <name type="scientific">Sinorhizobium psoraleae</name>
    <dbReference type="NCBI Taxonomy" id="520838"/>
    <lineage>
        <taxon>Bacteria</taxon>
        <taxon>Pseudomonadati</taxon>
        <taxon>Pseudomonadota</taxon>
        <taxon>Alphaproteobacteria</taxon>
        <taxon>Hyphomicrobiales</taxon>
        <taxon>Rhizobiaceae</taxon>
        <taxon>Sinorhizobium/Ensifer group</taxon>
        <taxon>Sinorhizobium</taxon>
    </lineage>
</organism>
<keyword evidence="2" id="KW-1185">Reference proteome</keyword>